<protein>
    <submittedName>
        <fullName evidence="2">Acyclic terpene utilization AtuA family protein</fullName>
    </submittedName>
</protein>
<feature type="domain" description="Acyclic terpene utilisation N-terminal" evidence="1">
    <location>
        <begin position="1"/>
        <end position="265"/>
    </location>
</feature>
<dbReference type="Pfam" id="PF07287">
    <property type="entry name" value="AtuA"/>
    <property type="match status" value="1"/>
</dbReference>
<keyword evidence="3" id="KW-1185">Reference proteome</keyword>
<dbReference type="PANTHER" id="PTHR47472">
    <property type="entry name" value="PROPIONYL-COA CARBOXYLASE"/>
    <property type="match status" value="1"/>
</dbReference>
<comment type="caution">
    <text evidence="2">The sequence shown here is derived from an EMBL/GenBank/DDBJ whole genome shotgun (WGS) entry which is preliminary data.</text>
</comment>
<dbReference type="EMBL" id="JAUFRC010000001">
    <property type="protein sequence ID" value="MDN3711226.1"/>
    <property type="molecule type" value="Genomic_DNA"/>
</dbReference>
<dbReference type="InterPro" id="IPR010839">
    <property type="entry name" value="AtuA_N"/>
</dbReference>
<sequence length="270" mass="28779">MHAFRWSEADLDHLAAGTLVGHLLECGSQVSGGYFADPGLKDVPGLDEVGYPIAEIAADGSFVVTKPQGTGGRVDFATVAEQLLYEIHDPAAYLTPDVVIDVSGVEIEELGPDRVRVTGVRGKPRTPTLKATVCIDGGYLAEGEVSYAGPNAAARGRLAIEILQKRLARRLPELQIRADLIGVASIFNDNAGTTLDAAQATPSDVRVRVAAQSFSPNELDRFLDEVRALYCAGPAAGAGIRTSKTPRFWSASCLLERDRIHPSVSLVEED</sequence>
<name>A0ABT8D4N1_9RHOB</name>
<dbReference type="PANTHER" id="PTHR47472:SF1">
    <property type="entry name" value="DUF1446-DOMAIN-CONTAINING PROTEIN"/>
    <property type="match status" value="1"/>
</dbReference>
<proteinExistence type="predicted"/>
<evidence type="ECO:0000313" key="3">
    <source>
        <dbReference type="Proteomes" id="UP001243846"/>
    </source>
</evidence>
<gene>
    <name evidence="2" type="ORF">QWZ10_04170</name>
</gene>
<reference evidence="3" key="1">
    <citation type="journal article" date="2019" name="Int. J. Syst. Evol. Microbiol.">
        <title>The Global Catalogue of Microorganisms (GCM) 10K type strain sequencing project: providing services to taxonomists for standard genome sequencing and annotation.</title>
        <authorList>
            <consortium name="The Broad Institute Genomics Platform"/>
            <consortium name="The Broad Institute Genome Sequencing Center for Infectious Disease"/>
            <person name="Wu L."/>
            <person name="Ma J."/>
        </authorList>
    </citation>
    <scope>NUCLEOTIDE SEQUENCE [LARGE SCALE GENOMIC DNA]</scope>
    <source>
        <strain evidence="3">CECT 8482</strain>
    </source>
</reference>
<accession>A0ABT8D4N1</accession>
<evidence type="ECO:0000313" key="2">
    <source>
        <dbReference type="EMBL" id="MDN3711226.1"/>
    </source>
</evidence>
<dbReference type="Proteomes" id="UP001243846">
    <property type="component" value="Unassembled WGS sequence"/>
</dbReference>
<organism evidence="2 3">
    <name type="scientific">Paracoccus cavernae</name>
    <dbReference type="NCBI Taxonomy" id="1571207"/>
    <lineage>
        <taxon>Bacteria</taxon>
        <taxon>Pseudomonadati</taxon>
        <taxon>Pseudomonadota</taxon>
        <taxon>Alphaproteobacteria</taxon>
        <taxon>Rhodobacterales</taxon>
        <taxon>Paracoccaceae</taxon>
        <taxon>Paracoccus</taxon>
    </lineage>
</organism>
<evidence type="ECO:0000259" key="1">
    <source>
        <dbReference type="Pfam" id="PF07287"/>
    </source>
</evidence>